<dbReference type="GO" id="GO:0000287">
    <property type="term" value="F:magnesium ion binding"/>
    <property type="evidence" value="ECO:0007669"/>
    <property type="project" value="TreeGrafter"/>
</dbReference>
<dbReference type="AlphaFoldDB" id="A0AAV9USR6"/>
<dbReference type="EMBL" id="JAVHNQ010000005">
    <property type="protein sequence ID" value="KAK6347330.1"/>
    <property type="molecule type" value="Genomic_DNA"/>
</dbReference>
<organism evidence="6 7">
    <name type="scientific">Orbilia brochopaga</name>
    <dbReference type="NCBI Taxonomy" id="3140254"/>
    <lineage>
        <taxon>Eukaryota</taxon>
        <taxon>Fungi</taxon>
        <taxon>Dikarya</taxon>
        <taxon>Ascomycota</taxon>
        <taxon>Pezizomycotina</taxon>
        <taxon>Orbiliomycetes</taxon>
        <taxon>Orbiliales</taxon>
        <taxon>Orbiliaceae</taxon>
        <taxon>Orbilia</taxon>
    </lineage>
</organism>
<name>A0AAV9USR6_9PEZI</name>
<dbReference type="GO" id="GO:0015095">
    <property type="term" value="F:magnesium ion transmembrane transporter activity"/>
    <property type="evidence" value="ECO:0007669"/>
    <property type="project" value="TreeGrafter"/>
</dbReference>
<evidence type="ECO:0000256" key="3">
    <source>
        <dbReference type="ARBA" id="ARBA00022989"/>
    </source>
</evidence>
<feature type="transmembrane region" description="Helical" evidence="5">
    <location>
        <begin position="324"/>
        <end position="346"/>
    </location>
</feature>
<keyword evidence="4 5" id="KW-0472">Membrane</keyword>
<comment type="caution">
    <text evidence="6">The sequence shown here is derived from an EMBL/GenBank/DDBJ whole genome shotgun (WGS) entry which is preliminary data.</text>
</comment>
<dbReference type="SUPFAM" id="SSF144083">
    <property type="entry name" value="Magnesium transport protein CorA, transmembrane region"/>
    <property type="match status" value="1"/>
</dbReference>
<dbReference type="Proteomes" id="UP001375240">
    <property type="component" value="Unassembled WGS sequence"/>
</dbReference>
<evidence type="ECO:0000256" key="2">
    <source>
        <dbReference type="ARBA" id="ARBA00022692"/>
    </source>
</evidence>
<accession>A0AAV9USR6</accession>
<dbReference type="GO" id="GO:0050897">
    <property type="term" value="F:cobalt ion binding"/>
    <property type="evidence" value="ECO:0007669"/>
    <property type="project" value="TreeGrafter"/>
</dbReference>
<feature type="transmembrane region" description="Helical" evidence="5">
    <location>
        <begin position="366"/>
        <end position="386"/>
    </location>
</feature>
<evidence type="ECO:0000256" key="4">
    <source>
        <dbReference type="ARBA" id="ARBA00023136"/>
    </source>
</evidence>
<keyword evidence="7" id="KW-1185">Reference proteome</keyword>
<dbReference type="GO" id="GO:0005886">
    <property type="term" value="C:plasma membrane"/>
    <property type="evidence" value="ECO:0007669"/>
    <property type="project" value="UniProtKB-SubCell"/>
</dbReference>
<protein>
    <submittedName>
        <fullName evidence="6">Uncharacterized protein</fullName>
    </submittedName>
</protein>
<dbReference type="Pfam" id="PF01544">
    <property type="entry name" value="CorA"/>
    <property type="match status" value="1"/>
</dbReference>
<evidence type="ECO:0000256" key="1">
    <source>
        <dbReference type="ARBA" id="ARBA00004651"/>
    </source>
</evidence>
<dbReference type="InterPro" id="IPR045863">
    <property type="entry name" value="CorA_TM1_TM2"/>
</dbReference>
<sequence>MENIKMVSIPSHTDLSPIPVDIFETRAVRDSEWVFKTSDLETYLTSRSTDPCFVFMESKRLQKNDERASLLHSKLQEFYGMPSEIWSDVHWESNGFFGCGDMSMGRHATWFRFLVKQLFEKEGKPFPEHYIYDWYKMGFFSTWSQSGIKSILCLDCPKDLVFSIRKSLDAANNYFFLADPYSFHQVIVRGIVDVFDKSIWTLRDVVRQVEKNRPSVRRPEPDYDHLHEAARHVFHCTETLVVTTQLLERMVLRHRDRMMMLSNAPEEELACMRQIQDHLGCYQGMIYAFRCRSEAMQSRHQNEISLAFNTVAQYHSKVAVVDAAAMRVIAALTVVFLPATFVAAIFSMSFFNNDGSDGGWKLSSEFWIYWAFAVPLTVMTLAGLLLGNRILKFFSMIP</sequence>
<evidence type="ECO:0000256" key="5">
    <source>
        <dbReference type="SAM" id="Phobius"/>
    </source>
</evidence>
<dbReference type="GO" id="GO:0015087">
    <property type="term" value="F:cobalt ion transmembrane transporter activity"/>
    <property type="evidence" value="ECO:0007669"/>
    <property type="project" value="TreeGrafter"/>
</dbReference>
<gene>
    <name evidence="6" type="ORF">TWF696_007400</name>
</gene>
<evidence type="ECO:0000313" key="7">
    <source>
        <dbReference type="Proteomes" id="UP001375240"/>
    </source>
</evidence>
<dbReference type="PANTHER" id="PTHR46494">
    <property type="entry name" value="CORA FAMILY METAL ION TRANSPORTER (EUROFUNG)"/>
    <property type="match status" value="1"/>
</dbReference>
<keyword evidence="3 5" id="KW-1133">Transmembrane helix</keyword>
<dbReference type="InterPro" id="IPR002523">
    <property type="entry name" value="MgTranspt_CorA/ZnTranspt_ZntB"/>
</dbReference>
<proteinExistence type="predicted"/>
<dbReference type="PANTHER" id="PTHR46494:SF1">
    <property type="entry name" value="CORA FAMILY METAL ION TRANSPORTER (EUROFUNG)"/>
    <property type="match status" value="1"/>
</dbReference>
<reference evidence="6 7" key="1">
    <citation type="submission" date="2019-10" db="EMBL/GenBank/DDBJ databases">
        <authorList>
            <person name="Palmer J.M."/>
        </authorList>
    </citation>
    <scope>NUCLEOTIDE SEQUENCE [LARGE SCALE GENOMIC DNA]</scope>
    <source>
        <strain evidence="6 7">TWF696</strain>
    </source>
</reference>
<dbReference type="Gene3D" id="1.20.58.340">
    <property type="entry name" value="Magnesium transport protein CorA, transmembrane region"/>
    <property type="match status" value="1"/>
</dbReference>
<comment type="subcellular location">
    <subcellularLocation>
        <location evidence="1">Cell membrane</location>
        <topology evidence="1">Multi-pass membrane protein</topology>
    </subcellularLocation>
</comment>
<evidence type="ECO:0000313" key="6">
    <source>
        <dbReference type="EMBL" id="KAK6347330.1"/>
    </source>
</evidence>
<keyword evidence="2 5" id="KW-0812">Transmembrane</keyword>